<evidence type="ECO:0000259" key="1">
    <source>
        <dbReference type="Pfam" id="PF13456"/>
    </source>
</evidence>
<protein>
    <submittedName>
        <fullName evidence="2">Ribonuclease H-like superfamily</fullName>
    </submittedName>
</protein>
<dbReference type="InterPro" id="IPR053151">
    <property type="entry name" value="RNase_H-like"/>
</dbReference>
<dbReference type="PANTHER" id="PTHR47723:SF19">
    <property type="entry name" value="POLYNUCLEOTIDYL TRANSFERASE, RIBONUCLEASE H-LIKE SUPERFAMILY PROTEIN"/>
    <property type="match status" value="1"/>
</dbReference>
<dbReference type="GO" id="GO:0004523">
    <property type="term" value="F:RNA-DNA hybrid ribonuclease activity"/>
    <property type="evidence" value="ECO:0007669"/>
    <property type="project" value="InterPro"/>
</dbReference>
<sequence>METWRRPMTGWVKCNYDVSHHDGDSVSGIGWIICNSQGICLDCGMGKFQGRATTEEAECSALIWAIQCTWALGYRTIEFEGDNQYVNNVINSKEHNHRLRHYLKTIAQWRNMFTASKFTFRYREQNKCADLLAKKAVNHSNFYELYHSCPMFLYSLVNSDAERMQ</sequence>
<dbReference type="Pfam" id="PF13456">
    <property type="entry name" value="RVT_3"/>
    <property type="match status" value="1"/>
</dbReference>
<keyword evidence="3" id="KW-1185">Reference proteome</keyword>
<dbReference type="AlphaFoldDB" id="A0A8T1XQN6"/>
<dbReference type="InterPro" id="IPR002156">
    <property type="entry name" value="RNaseH_domain"/>
</dbReference>
<name>A0A8T1XQN6_ARASU</name>
<reference evidence="2 3" key="1">
    <citation type="submission" date="2020-12" db="EMBL/GenBank/DDBJ databases">
        <title>Concerted genomic and epigenomic changes stabilize Arabidopsis allopolyploids.</title>
        <authorList>
            <person name="Chen Z."/>
        </authorList>
    </citation>
    <scope>NUCLEOTIDE SEQUENCE [LARGE SCALE GENOMIC DNA]</scope>
    <source>
        <strain evidence="2">As9502</strain>
        <tissue evidence="2">Leaf</tissue>
    </source>
</reference>
<proteinExistence type="predicted"/>
<dbReference type="InterPro" id="IPR044730">
    <property type="entry name" value="RNase_H-like_dom_plant"/>
</dbReference>
<evidence type="ECO:0000313" key="3">
    <source>
        <dbReference type="Proteomes" id="UP000694251"/>
    </source>
</evidence>
<dbReference type="OrthoDB" id="1108224at2759"/>
<gene>
    <name evidence="2" type="ORF">ISN44_As13g011160</name>
</gene>
<feature type="domain" description="RNase H type-1" evidence="1">
    <location>
        <begin position="15"/>
        <end position="136"/>
    </location>
</feature>
<evidence type="ECO:0000313" key="2">
    <source>
        <dbReference type="EMBL" id="KAG7537196.1"/>
    </source>
</evidence>
<accession>A0A8T1XQN6</accession>
<organism evidence="2 3">
    <name type="scientific">Arabidopsis suecica</name>
    <name type="common">Swedish thale-cress</name>
    <name type="synonym">Cardaminopsis suecica</name>
    <dbReference type="NCBI Taxonomy" id="45249"/>
    <lineage>
        <taxon>Eukaryota</taxon>
        <taxon>Viridiplantae</taxon>
        <taxon>Streptophyta</taxon>
        <taxon>Embryophyta</taxon>
        <taxon>Tracheophyta</taxon>
        <taxon>Spermatophyta</taxon>
        <taxon>Magnoliopsida</taxon>
        <taxon>eudicotyledons</taxon>
        <taxon>Gunneridae</taxon>
        <taxon>Pentapetalae</taxon>
        <taxon>rosids</taxon>
        <taxon>malvids</taxon>
        <taxon>Brassicales</taxon>
        <taxon>Brassicaceae</taxon>
        <taxon>Camelineae</taxon>
        <taxon>Arabidopsis</taxon>
    </lineage>
</organism>
<dbReference type="EMBL" id="JAEFBJ010000013">
    <property type="protein sequence ID" value="KAG7537196.1"/>
    <property type="molecule type" value="Genomic_DNA"/>
</dbReference>
<dbReference type="Proteomes" id="UP000694251">
    <property type="component" value="Chromosome 13"/>
</dbReference>
<comment type="caution">
    <text evidence="2">The sequence shown here is derived from an EMBL/GenBank/DDBJ whole genome shotgun (WGS) entry which is preliminary data.</text>
</comment>
<dbReference type="CDD" id="cd06222">
    <property type="entry name" value="RNase_H_like"/>
    <property type="match status" value="1"/>
</dbReference>
<dbReference type="PANTHER" id="PTHR47723">
    <property type="entry name" value="OS05G0353850 PROTEIN"/>
    <property type="match status" value="1"/>
</dbReference>
<dbReference type="GO" id="GO:0003676">
    <property type="term" value="F:nucleic acid binding"/>
    <property type="evidence" value="ECO:0007669"/>
    <property type="project" value="InterPro"/>
</dbReference>